<evidence type="ECO:0000256" key="1">
    <source>
        <dbReference type="SAM" id="Phobius"/>
    </source>
</evidence>
<name>A0A8K1CP41_PYTOL</name>
<keyword evidence="1" id="KW-1133">Transmembrane helix</keyword>
<keyword evidence="1" id="KW-0472">Membrane</keyword>
<accession>A0A8K1CP41</accession>
<evidence type="ECO:0000313" key="3">
    <source>
        <dbReference type="Proteomes" id="UP000794436"/>
    </source>
</evidence>
<protein>
    <submittedName>
        <fullName evidence="2">Uncharacterized protein</fullName>
    </submittedName>
</protein>
<sequence>MVKGEDGQDFPTFGVVSKSNKSRLPRVGKCPKPAQLWHLVRRLAGIGAALYYVYSLIMAGKSSLSTLIGELNTSDNYGGYSSPYIASHVGTGSIAESPLFQVALGGDSTPRDHSVYLESTSDVSYYRCEKAANFDDWLYSYEFMSSNWIDLSTQLSYNSSALANAELVAPVVDCGFTAISKGDNTVSRVFYMVRKKTDPKSVFMIMVSISTQDYVEPERYRRGAAGYVALTVIDDVRTMTMANHFLALAIEYPFEGPNYNLYNYVGFTYDGMLILEIVPRDPTSTHKVTVYTAKRSGFYIGSEKTQANVKNLYWKLFPDAISSLTKWQWAGSTYWLNIWGWTRIIYFYFAFDTLFNIGVLMLVSYQNYKRGKIWVGDAFVPISRSLVIQGVSVIVIWTLENFWRPLMTAVSDGSILGGGVGVAMITFIVHGDLIVLYISLAGFLGMVLRERIDPALVVILYQIAFQNRHGLTRWFPALKNKVAAFSAADYLQGIVTIDADLNDFAPYGFWSTHSLSRDTEAVIADLFSIFFTFIVFLIYAIARKFYRRAYPSQALMYSSRMTKGSSINGDESGAKRIFTIFELATGAELQNRFGVVADYDNCVYIKGMRYATPDGIYCNGFVIANGKWLIRTEDLLSVIVIIATGFRLRDVYIYEVKDFTVSQTARIVYPNTMTMRDLFNLNTKVLS</sequence>
<proteinExistence type="predicted"/>
<dbReference type="OrthoDB" id="64243at2759"/>
<evidence type="ECO:0000313" key="2">
    <source>
        <dbReference type="EMBL" id="TMW66453.1"/>
    </source>
</evidence>
<dbReference type="AlphaFoldDB" id="A0A8K1CP41"/>
<comment type="caution">
    <text evidence="2">The sequence shown here is derived from an EMBL/GenBank/DDBJ whole genome shotgun (WGS) entry which is preliminary data.</text>
</comment>
<keyword evidence="1" id="KW-0812">Transmembrane</keyword>
<reference evidence="2" key="1">
    <citation type="submission" date="2019-03" db="EMBL/GenBank/DDBJ databases">
        <title>Long read genome sequence of the mycoparasitic Pythium oligandrum ATCC 38472 isolated from sugarbeet rhizosphere.</title>
        <authorList>
            <person name="Gaulin E."/>
        </authorList>
    </citation>
    <scope>NUCLEOTIDE SEQUENCE</scope>
    <source>
        <strain evidence="2">ATCC 38472_TT</strain>
    </source>
</reference>
<keyword evidence="3" id="KW-1185">Reference proteome</keyword>
<feature type="transmembrane region" description="Helical" evidence="1">
    <location>
        <begin position="415"/>
        <end position="440"/>
    </location>
</feature>
<gene>
    <name evidence="2" type="ORF">Poli38472_004218</name>
</gene>
<feature type="transmembrane region" description="Helical" evidence="1">
    <location>
        <begin position="345"/>
        <end position="366"/>
    </location>
</feature>
<dbReference type="Proteomes" id="UP000794436">
    <property type="component" value="Unassembled WGS sequence"/>
</dbReference>
<feature type="transmembrane region" description="Helical" evidence="1">
    <location>
        <begin position="521"/>
        <end position="542"/>
    </location>
</feature>
<feature type="transmembrane region" description="Helical" evidence="1">
    <location>
        <begin position="386"/>
        <end position="403"/>
    </location>
</feature>
<dbReference type="EMBL" id="SPLM01000036">
    <property type="protein sequence ID" value="TMW66453.1"/>
    <property type="molecule type" value="Genomic_DNA"/>
</dbReference>
<organism evidence="2 3">
    <name type="scientific">Pythium oligandrum</name>
    <name type="common">Mycoparasitic fungus</name>
    <dbReference type="NCBI Taxonomy" id="41045"/>
    <lineage>
        <taxon>Eukaryota</taxon>
        <taxon>Sar</taxon>
        <taxon>Stramenopiles</taxon>
        <taxon>Oomycota</taxon>
        <taxon>Peronosporomycetes</taxon>
        <taxon>Pythiales</taxon>
        <taxon>Pythiaceae</taxon>
        <taxon>Pythium</taxon>
    </lineage>
</organism>